<evidence type="ECO:0000313" key="1">
    <source>
        <dbReference type="EMBL" id="MBB3811386.1"/>
    </source>
</evidence>
<evidence type="ECO:0000313" key="2">
    <source>
        <dbReference type="Proteomes" id="UP000537592"/>
    </source>
</evidence>
<dbReference type="AlphaFoldDB" id="A0A7W6EIT8"/>
<comment type="caution">
    <text evidence="1">The sequence shown here is derived from an EMBL/GenBank/DDBJ whole genome shotgun (WGS) entry which is preliminary data.</text>
</comment>
<dbReference type="EMBL" id="JACICC010000017">
    <property type="protein sequence ID" value="MBB3811386.1"/>
    <property type="molecule type" value="Genomic_DNA"/>
</dbReference>
<gene>
    <name evidence="1" type="ORF">FHS81_003500</name>
</gene>
<organism evidence="1 2">
    <name type="scientific">Pseudochelatococcus contaminans</name>
    <dbReference type="NCBI Taxonomy" id="1538103"/>
    <lineage>
        <taxon>Bacteria</taxon>
        <taxon>Pseudomonadati</taxon>
        <taxon>Pseudomonadota</taxon>
        <taxon>Alphaproteobacteria</taxon>
        <taxon>Hyphomicrobiales</taxon>
        <taxon>Chelatococcaceae</taxon>
        <taxon>Pseudochelatococcus</taxon>
    </lineage>
</organism>
<protein>
    <submittedName>
        <fullName evidence="1">Uncharacterized protein</fullName>
    </submittedName>
</protein>
<accession>A0A7W6EIT8</accession>
<proteinExistence type="predicted"/>
<keyword evidence="2" id="KW-1185">Reference proteome</keyword>
<reference evidence="1 2" key="1">
    <citation type="submission" date="2020-08" db="EMBL/GenBank/DDBJ databases">
        <title>Genomic Encyclopedia of Type Strains, Phase IV (KMG-IV): sequencing the most valuable type-strain genomes for metagenomic binning, comparative biology and taxonomic classification.</title>
        <authorList>
            <person name="Goeker M."/>
        </authorList>
    </citation>
    <scope>NUCLEOTIDE SEQUENCE [LARGE SCALE GENOMIC DNA]</scope>
    <source>
        <strain evidence="1 2">DSM 28760</strain>
    </source>
</reference>
<dbReference type="Proteomes" id="UP000537592">
    <property type="component" value="Unassembled WGS sequence"/>
</dbReference>
<sequence length="50" mass="5508">MSSTPCDLRLFVTLKVKPAELDSYRAAIAALGGVWRPATWALPPMSRKSF</sequence>
<name>A0A7W6EIT8_9HYPH</name>
<dbReference type="RefSeq" id="WP_183754797.1">
    <property type="nucleotide sequence ID" value="NZ_JACICC010000017.1"/>
</dbReference>